<protein>
    <recommendedName>
        <fullName evidence="1">Alpha-L-glutamate ligase-related protein ATP-grasp domain-containing protein</fullName>
    </recommendedName>
</protein>
<reference evidence="2 3" key="1">
    <citation type="submission" date="2021-06" db="EMBL/GenBank/DDBJ databases">
        <title>Rheinheimera indica sp. nov., isolated from deep-sea sediment.</title>
        <authorList>
            <person name="Wang Z."/>
            <person name="Zhang X.-Y."/>
        </authorList>
    </citation>
    <scope>NUCLEOTIDE SEQUENCE [LARGE SCALE GENOMIC DNA]</scope>
    <source>
        <strain evidence="2 3">SM2107</strain>
    </source>
</reference>
<dbReference type="EMBL" id="JAHRID010000001">
    <property type="protein sequence ID" value="MBV2127708.1"/>
    <property type="molecule type" value="Genomic_DNA"/>
</dbReference>
<sequence>MTGYINRLNNTLAMLKKEAQLAGLSLPAMLWQTARFCLKTRLGPRYFVVAGMARKSFNDADKWLHISAKEYYQALDILNPPLYRKLTQSKLSEKALYQLLHIPTAPMLGYFHPINGVTASGAPLTTAEALNQLLQQHSGSTVMIKPLEGFGGTGVLAIAIQHSGDKLQLQSVGEQQLYSSEQIIDLYQRTNQHPEFMLETYIQQSAQFASFNPSSLNTLRLWVLETAPDQAEVIGGYLRIGRAGKVIDNASAGGIMCPVNLNTGELQPGLVKKTPHRDNICQHPDHGAPLAGVVLEQWPQIKQFAEKVLLKLPHTRFAGLDVTMTEQGPLLIEANVAPDKDGAAHGNIPSVKLLHAARKHYVKHH</sequence>
<name>A0ABS6MFW2_9GAMM</name>
<feature type="domain" description="Alpha-L-glutamate ligase-related protein ATP-grasp" evidence="1">
    <location>
        <begin position="101"/>
        <end position="338"/>
    </location>
</feature>
<evidence type="ECO:0000313" key="3">
    <source>
        <dbReference type="Proteomes" id="UP000704611"/>
    </source>
</evidence>
<comment type="caution">
    <text evidence="2">The sequence shown here is derived from an EMBL/GenBank/DDBJ whole genome shotgun (WGS) entry which is preliminary data.</text>
</comment>
<proteinExistence type="predicted"/>
<dbReference type="InterPro" id="IPR039523">
    <property type="entry name" value="RimK-rel_E_lig_ATP-grasp"/>
</dbReference>
<evidence type="ECO:0000313" key="2">
    <source>
        <dbReference type="EMBL" id="MBV2127708.1"/>
    </source>
</evidence>
<dbReference type="Pfam" id="PF14397">
    <property type="entry name" value="ATPgrasp_ST"/>
    <property type="match status" value="1"/>
</dbReference>
<keyword evidence="3" id="KW-1185">Reference proteome</keyword>
<gene>
    <name evidence="2" type="ORF">KQY15_01190</name>
</gene>
<evidence type="ECO:0000259" key="1">
    <source>
        <dbReference type="Pfam" id="PF14397"/>
    </source>
</evidence>
<dbReference type="Proteomes" id="UP000704611">
    <property type="component" value="Unassembled WGS sequence"/>
</dbReference>
<accession>A0ABS6MFW2</accession>
<organism evidence="2 3">
    <name type="scientific">Arsukibacterium indicum</name>
    <dbReference type="NCBI Taxonomy" id="2848612"/>
    <lineage>
        <taxon>Bacteria</taxon>
        <taxon>Pseudomonadati</taxon>
        <taxon>Pseudomonadota</taxon>
        <taxon>Gammaproteobacteria</taxon>
        <taxon>Chromatiales</taxon>
        <taxon>Chromatiaceae</taxon>
        <taxon>Arsukibacterium</taxon>
    </lineage>
</organism>
<dbReference type="RefSeq" id="WP_217666566.1">
    <property type="nucleotide sequence ID" value="NZ_JAHRID010000001.1"/>
</dbReference>